<evidence type="ECO:0000256" key="1">
    <source>
        <dbReference type="SAM" id="MobiDB-lite"/>
    </source>
</evidence>
<sequence length="352" mass="37637">MHVLVLHDLSPGEARFGVRRRLEHLAHHEERAGNTVELRSIIPESRSRPNRLERLVRGLVAGRTSTVSDVDRVVVVALHAPHMVVLARTLASRRATAVQLDLCDSRRLLTAQRPRPGGRFAQLATATSELLADAAFRALPPDLPRSYISREDAVADDGLSASEVLVVGPAPLPELAALGPFVGRPTSILCPVDGTSPEGRAALAFLHEVLTEAAPMVRVEASGHPPPDGRPGSGAVRWLGHVPTLAELYARPCVVVSTNPAGHGVQNKLWEAFQARRPIVAFDAALHWAPVLPWIHRVHSPGEFGSVLRTALETDHDTGSRGPDAPGPPPVPAGRTAPVPARSIPSARGRRG</sequence>
<organism evidence="2 3">
    <name type="scientific">Geodermatophilus normandii</name>
    <dbReference type="NCBI Taxonomy" id="1137989"/>
    <lineage>
        <taxon>Bacteria</taxon>
        <taxon>Bacillati</taxon>
        <taxon>Actinomycetota</taxon>
        <taxon>Actinomycetes</taxon>
        <taxon>Geodermatophilales</taxon>
        <taxon>Geodermatophilaceae</taxon>
        <taxon>Geodermatophilus</taxon>
    </lineage>
</organism>
<gene>
    <name evidence="2" type="ORF">GCU54_07700</name>
</gene>
<name>A0A6P0GF54_9ACTN</name>
<keyword evidence="2" id="KW-0808">Transferase</keyword>
<evidence type="ECO:0000313" key="2">
    <source>
        <dbReference type="EMBL" id="NEM05905.1"/>
    </source>
</evidence>
<protein>
    <submittedName>
        <fullName evidence="2">Glycosyltransferase family 4 protein</fullName>
    </submittedName>
</protein>
<evidence type="ECO:0000313" key="3">
    <source>
        <dbReference type="Proteomes" id="UP000471126"/>
    </source>
</evidence>
<dbReference type="AlphaFoldDB" id="A0A6P0GF54"/>
<dbReference type="GO" id="GO:0016740">
    <property type="term" value="F:transferase activity"/>
    <property type="evidence" value="ECO:0007669"/>
    <property type="project" value="UniProtKB-KW"/>
</dbReference>
<comment type="caution">
    <text evidence="2">The sequence shown here is derived from an EMBL/GenBank/DDBJ whole genome shotgun (WGS) entry which is preliminary data.</text>
</comment>
<dbReference type="EMBL" id="JAAGWE010000012">
    <property type="protein sequence ID" value="NEM05905.1"/>
    <property type="molecule type" value="Genomic_DNA"/>
</dbReference>
<feature type="region of interest" description="Disordered" evidence="1">
    <location>
        <begin position="314"/>
        <end position="352"/>
    </location>
</feature>
<proteinExistence type="predicted"/>
<dbReference type="RefSeq" id="WP_163476063.1">
    <property type="nucleotide sequence ID" value="NZ_JAAGWE010000012.1"/>
</dbReference>
<reference evidence="2 3" key="1">
    <citation type="submission" date="2019-12" db="EMBL/GenBank/DDBJ databases">
        <title>WGS of CPCC 203550 I12A-02606.</title>
        <authorList>
            <person name="Jiang Z."/>
        </authorList>
    </citation>
    <scope>NUCLEOTIDE SEQUENCE [LARGE SCALE GENOMIC DNA]</scope>
    <source>
        <strain evidence="2 3">I12A-02606</strain>
    </source>
</reference>
<dbReference type="Proteomes" id="UP000471126">
    <property type="component" value="Unassembled WGS sequence"/>
</dbReference>
<feature type="compositionally biased region" description="Low complexity" evidence="1">
    <location>
        <begin position="333"/>
        <end position="342"/>
    </location>
</feature>
<accession>A0A6P0GF54</accession>